<dbReference type="PANTHER" id="PTHR24104">
    <property type="entry name" value="E3 UBIQUITIN-PROTEIN LIGASE NHLRC1-RELATED"/>
    <property type="match status" value="1"/>
</dbReference>
<dbReference type="AlphaFoldDB" id="A0A7J7KME8"/>
<accession>A0A7J7KME8</accession>
<feature type="compositionally biased region" description="Low complexity" evidence="2">
    <location>
        <begin position="130"/>
        <end position="159"/>
    </location>
</feature>
<evidence type="ECO:0000256" key="2">
    <source>
        <dbReference type="SAM" id="MobiDB-lite"/>
    </source>
</evidence>
<dbReference type="GO" id="GO:0043161">
    <property type="term" value="P:proteasome-mediated ubiquitin-dependent protein catabolic process"/>
    <property type="evidence" value="ECO:0007669"/>
    <property type="project" value="TreeGrafter"/>
</dbReference>
<dbReference type="SUPFAM" id="SSF101898">
    <property type="entry name" value="NHL repeat"/>
    <property type="match status" value="1"/>
</dbReference>
<keyword evidence="4" id="KW-1185">Reference proteome</keyword>
<dbReference type="GO" id="GO:0008270">
    <property type="term" value="F:zinc ion binding"/>
    <property type="evidence" value="ECO:0007669"/>
    <property type="project" value="UniProtKB-KW"/>
</dbReference>
<feature type="region of interest" description="Disordered" evidence="2">
    <location>
        <begin position="112"/>
        <end position="167"/>
    </location>
</feature>
<organism evidence="3 4">
    <name type="scientific">Bugula neritina</name>
    <name type="common">Brown bryozoan</name>
    <name type="synonym">Sertularia neritina</name>
    <dbReference type="NCBI Taxonomy" id="10212"/>
    <lineage>
        <taxon>Eukaryota</taxon>
        <taxon>Metazoa</taxon>
        <taxon>Spiralia</taxon>
        <taxon>Lophotrochozoa</taxon>
        <taxon>Bryozoa</taxon>
        <taxon>Gymnolaemata</taxon>
        <taxon>Cheilostomatida</taxon>
        <taxon>Flustrina</taxon>
        <taxon>Buguloidea</taxon>
        <taxon>Bugulidae</taxon>
        <taxon>Bugula</taxon>
    </lineage>
</organism>
<dbReference type="GO" id="GO:0061630">
    <property type="term" value="F:ubiquitin protein ligase activity"/>
    <property type="evidence" value="ECO:0007669"/>
    <property type="project" value="TreeGrafter"/>
</dbReference>
<keyword evidence="1" id="KW-0677">Repeat</keyword>
<sequence length="457" mass="51164">MTTQHGFTYYDYRVNKAPPQDYNQNSTSIEELSNRIPVSLALGGRIKTTRPPPVAPKPIIKNVSVKVADITDEIMTLSPPEEFRDPPLPSPPSSIPVPSEFAAYPTYQEPARVDIPPPLFKTTSKQRQGSISKTSSVESSNSNASSIASSCDSLPSSPSMQRPKARVRKHRASINKENLKRFIEQHAKNGLTPALPITDDTTSKPYKEDWIKKKQYLSFQKQHMCRDAKFDSECNILLTTKFSVQLYDNNGLFQEKLYLNRLSEPWGLYVNHQSGHVLVTDYEEGCVKEFNKIGIVVQEYGPIPTPCGVTATSSGYVFSCSESEGCVYVFDKRGELVTKLGKGVLVAPTHIVLHGKSILVSDDSSIVAFNISNEIEFIYGQRDGSDHPACLCIDTRTGYVFSTSYYKDRIVALNKHMQRAIKIKDIKRPLVCTISPFGHLLIGEHNVKGMLFRMFRM</sequence>
<dbReference type="InterPro" id="IPR050952">
    <property type="entry name" value="TRIM-NHL_E3_ligases"/>
</dbReference>
<dbReference type="InterPro" id="IPR001258">
    <property type="entry name" value="NHL_repeat"/>
</dbReference>
<evidence type="ECO:0000313" key="4">
    <source>
        <dbReference type="Proteomes" id="UP000593567"/>
    </source>
</evidence>
<comment type="caution">
    <text evidence="3">The sequence shown here is derived from an EMBL/GenBank/DDBJ whole genome shotgun (WGS) entry which is preliminary data.</text>
</comment>
<dbReference type="Pfam" id="PF01436">
    <property type="entry name" value="NHL"/>
    <property type="match status" value="1"/>
</dbReference>
<gene>
    <name evidence="3" type="ORF">EB796_002358</name>
</gene>
<evidence type="ECO:0000256" key="1">
    <source>
        <dbReference type="ARBA" id="ARBA00022737"/>
    </source>
</evidence>
<dbReference type="PANTHER" id="PTHR24104:SF25">
    <property type="entry name" value="PROTEIN LIN-41"/>
    <property type="match status" value="1"/>
</dbReference>
<dbReference type="Gene3D" id="2.120.10.30">
    <property type="entry name" value="TolB, C-terminal domain"/>
    <property type="match status" value="1"/>
</dbReference>
<proteinExistence type="predicted"/>
<protein>
    <submittedName>
        <fullName evidence="3">Uncharacterized protein</fullName>
    </submittedName>
</protein>
<reference evidence="3" key="1">
    <citation type="submission" date="2020-06" db="EMBL/GenBank/DDBJ databases">
        <title>Draft genome of Bugula neritina, a colonial animal packing powerful symbionts and potential medicines.</title>
        <authorList>
            <person name="Rayko M."/>
        </authorList>
    </citation>
    <scope>NUCLEOTIDE SEQUENCE [LARGE SCALE GENOMIC DNA]</scope>
    <source>
        <strain evidence="3">Kwan_BN1</strain>
    </source>
</reference>
<dbReference type="GO" id="GO:0000209">
    <property type="term" value="P:protein polyubiquitination"/>
    <property type="evidence" value="ECO:0007669"/>
    <property type="project" value="TreeGrafter"/>
</dbReference>
<dbReference type="InterPro" id="IPR011042">
    <property type="entry name" value="6-blade_b-propeller_TolB-like"/>
</dbReference>
<name>A0A7J7KME8_BUGNE</name>
<evidence type="ECO:0000313" key="3">
    <source>
        <dbReference type="EMBL" id="KAF6039332.1"/>
    </source>
</evidence>
<dbReference type="Proteomes" id="UP000593567">
    <property type="component" value="Unassembled WGS sequence"/>
</dbReference>
<dbReference type="EMBL" id="VXIV02000274">
    <property type="protein sequence ID" value="KAF6039332.1"/>
    <property type="molecule type" value="Genomic_DNA"/>
</dbReference>